<accession>A0A380B8F0</accession>
<evidence type="ECO:0000256" key="1">
    <source>
        <dbReference type="ARBA" id="ARBA00010641"/>
    </source>
</evidence>
<dbReference type="InterPro" id="IPR036388">
    <property type="entry name" value="WH-like_DNA-bd_sf"/>
</dbReference>
<dbReference type="GO" id="GO:0003677">
    <property type="term" value="F:DNA binding"/>
    <property type="evidence" value="ECO:0007669"/>
    <property type="project" value="InterPro"/>
</dbReference>
<feature type="domain" description="RNA polymerase sigma factor 70 region 4 type 2" evidence="6">
    <location>
        <begin position="107"/>
        <end position="158"/>
    </location>
</feature>
<dbReference type="NCBIfam" id="TIGR02985">
    <property type="entry name" value="Sig70_bacteroi1"/>
    <property type="match status" value="1"/>
</dbReference>
<dbReference type="InterPro" id="IPR013324">
    <property type="entry name" value="RNA_pol_sigma_r3/r4-like"/>
</dbReference>
<evidence type="ECO:0000256" key="3">
    <source>
        <dbReference type="ARBA" id="ARBA00023082"/>
    </source>
</evidence>
<organism evidence="7 8">
    <name type="scientific">Sphingobacterium spiritivorum</name>
    <name type="common">Flavobacterium spiritivorum</name>
    <dbReference type="NCBI Taxonomy" id="258"/>
    <lineage>
        <taxon>Bacteria</taxon>
        <taxon>Pseudomonadati</taxon>
        <taxon>Bacteroidota</taxon>
        <taxon>Sphingobacteriia</taxon>
        <taxon>Sphingobacteriales</taxon>
        <taxon>Sphingobacteriaceae</taxon>
        <taxon>Sphingobacterium</taxon>
    </lineage>
</organism>
<dbReference type="Gene3D" id="1.10.1740.10">
    <property type="match status" value="1"/>
</dbReference>
<dbReference type="Proteomes" id="UP000254893">
    <property type="component" value="Unassembled WGS sequence"/>
</dbReference>
<dbReference type="InterPro" id="IPR014284">
    <property type="entry name" value="RNA_pol_sigma-70_dom"/>
</dbReference>
<proteinExistence type="inferred from homology"/>
<dbReference type="EMBL" id="UGYW01000001">
    <property type="protein sequence ID" value="SUI96782.1"/>
    <property type="molecule type" value="Genomic_DNA"/>
</dbReference>
<keyword evidence="2" id="KW-0805">Transcription regulation</keyword>
<dbReference type="InterPro" id="IPR013325">
    <property type="entry name" value="RNA_pol_sigma_r2"/>
</dbReference>
<dbReference type="AlphaFoldDB" id="A0A380B8F0"/>
<dbReference type="SUPFAM" id="SSF88946">
    <property type="entry name" value="Sigma2 domain of RNA polymerase sigma factors"/>
    <property type="match status" value="1"/>
</dbReference>
<dbReference type="Gene3D" id="1.10.10.10">
    <property type="entry name" value="Winged helix-like DNA-binding domain superfamily/Winged helix DNA-binding domain"/>
    <property type="match status" value="1"/>
</dbReference>
<dbReference type="PANTHER" id="PTHR43133:SF46">
    <property type="entry name" value="RNA POLYMERASE SIGMA-70 FACTOR ECF SUBFAMILY"/>
    <property type="match status" value="1"/>
</dbReference>
<dbReference type="NCBIfam" id="TIGR02937">
    <property type="entry name" value="sigma70-ECF"/>
    <property type="match status" value="1"/>
</dbReference>
<keyword evidence="4" id="KW-0804">Transcription</keyword>
<protein>
    <submittedName>
        <fullName evidence="7">RNA polymerase sigma factor</fullName>
    </submittedName>
</protein>
<evidence type="ECO:0000256" key="4">
    <source>
        <dbReference type="ARBA" id="ARBA00023163"/>
    </source>
</evidence>
<name>A0A380B8F0_SPHSI</name>
<dbReference type="InterPro" id="IPR014327">
    <property type="entry name" value="RNA_pol_sigma70_bacteroid"/>
</dbReference>
<dbReference type="GO" id="GO:0016987">
    <property type="term" value="F:sigma factor activity"/>
    <property type="evidence" value="ECO:0007669"/>
    <property type="project" value="UniProtKB-KW"/>
</dbReference>
<sequence length="177" mass="20879">MKREPNEYIFKKYYPRLCHFAWKLLGVKSQAEDVVQDAFCAYFDQQENVSGEEHAVKNFLYTAVRFSCYNIHRREKIQERYWMLNPIKEEEESQVEHSLIFSEVIADVYRVVAEMPKSCQHVFRMGYLEGLSNLEIAEKLDISINTVKTQKQRGMKTLLAKLDPELLAVFVILFSIK</sequence>
<dbReference type="GO" id="GO:0006352">
    <property type="term" value="P:DNA-templated transcription initiation"/>
    <property type="evidence" value="ECO:0007669"/>
    <property type="project" value="InterPro"/>
</dbReference>
<comment type="similarity">
    <text evidence="1">Belongs to the sigma-70 factor family. ECF subfamily.</text>
</comment>
<gene>
    <name evidence="7" type="ORF">NCTC11388_00140</name>
</gene>
<dbReference type="Pfam" id="PF08281">
    <property type="entry name" value="Sigma70_r4_2"/>
    <property type="match status" value="1"/>
</dbReference>
<dbReference type="InterPro" id="IPR013249">
    <property type="entry name" value="RNA_pol_sigma70_r4_t2"/>
</dbReference>
<dbReference type="InterPro" id="IPR007627">
    <property type="entry name" value="RNA_pol_sigma70_r2"/>
</dbReference>
<evidence type="ECO:0000259" key="5">
    <source>
        <dbReference type="Pfam" id="PF04542"/>
    </source>
</evidence>
<dbReference type="PANTHER" id="PTHR43133">
    <property type="entry name" value="RNA POLYMERASE ECF-TYPE SIGMA FACTO"/>
    <property type="match status" value="1"/>
</dbReference>
<evidence type="ECO:0000259" key="6">
    <source>
        <dbReference type="Pfam" id="PF08281"/>
    </source>
</evidence>
<evidence type="ECO:0000256" key="2">
    <source>
        <dbReference type="ARBA" id="ARBA00023015"/>
    </source>
</evidence>
<reference evidence="7 8" key="1">
    <citation type="submission" date="2018-06" db="EMBL/GenBank/DDBJ databases">
        <authorList>
            <consortium name="Pathogen Informatics"/>
            <person name="Doyle S."/>
        </authorList>
    </citation>
    <scope>NUCLEOTIDE SEQUENCE [LARGE SCALE GENOMIC DNA]</scope>
    <source>
        <strain evidence="7 8">NCTC11388</strain>
    </source>
</reference>
<feature type="domain" description="RNA polymerase sigma-70 region 2" evidence="5">
    <location>
        <begin position="10"/>
        <end position="76"/>
    </location>
</feature>
<evidence type="ECO:0000313" key="7">
    <source>
        <dbReference type="EMBL" id="SUI96782.1"/>
    </source>
</evidence>
<keyword evidence="3" id="KW-0731">Sigma factor</keyword>
<dbReference type="InterPro" id="IPR039425">
    <property type="entry name" value="RNA_pol_sigma-70-like"/>
</dbReference>
<dbReference type="Pfam" id="PF04542">
    <property type="entry name" value="Sigma70_r2"/>
    <property type="match status" value="1"/>
</dbReference>
<dbReference type="RefSeq" id="WP_115168713.1">
    <property type="nucleotide sequence ID" value="NZ_JBPFQB010000016.1"/>
</dbReference>
<evidence type="ECO:0000313" key="8">
    <source>
        <dbReference type="Proteomes" id="UP000254893"/>
    </source>
</evidence>
<dbReference type="SUPFAM" id="SSF88659">
    <property type="entry name" value="Sigma3 and sigma4 domains of RNA polymerase sigma factors"/>
    <property type="match status" value="1"/>
</dbReference>